<dbReference type="InParanoid" id="L2GP13"/>
<keyword evidence="2" id="KW-1185">Reference proteome</keyword>
<reference evidence="2" key="1">
    <citation type="submission" date="2011-05" db="EMBL/GenBank/DDBJ databases">
        <title>The genome sequence of Vittaforma corneae strain ATCC 50505.</title>
        <authorList>
            <consortium name="The Broad Institute Genome Sequencing Platform"/>
            <person name="Cuomo C."/>
            <person name="Didier E."/>
            <person name="Bowers L."/>
            <person name="Young S.K."/>
            <person name="Zeng Q."/>
            <person name="Gargeya S."/>
            <person name="Fitzgerald M."/>
            <person name="Haas B."/>
            <person name="Abouelleil A."/>
            <person name="Alvarado L."/>
            <person name="Arachchi H.M."/>
            <person name="Berlin A."/>
            <person name="Chapman S.B."/>
            <person name="Gearin G."/>
            <person name="Goldberg J."/>
            <person name="Griggs A."/>
            <person name="Gujja S."/>
            <person name="Hansen M."/>
            <person name="Heiman D."/>
            <person name="Howarth C."/>
            <person name="Larimer J."/>
            <person name="Lui A."/>
            <person name="MacDonald P.J.P."/>
            <person name="McCowen C."/>
            <person name="Montmayeur A."/>
            <person name="Murphy C."/>
            <person name="Neiman D."/>
            <person name="Pearson M."/>
            <person name="Priest M."/>
            <person name="Roberts A."/>
            <person name="Saif S."/>
            <person name="Shea T."/>
            <person name="Sisk P."/>
            <person name="Stolte C."/>
            <person name="Sykes S."/>
            <person name="Wortman J."/>
            <person name="Nusbaum C."/>
            <person name="Birren B."/>
        </authorList>
    </citation>
    <scope>NUCLEOTIDE SEQUENCE [LARGE SCALE GENOMIC DNA]</scope>
    <source>
        <strain evidence="2">ATCC 50505</strain>
    </source>
</reference>
<proteinExistence type="predicted"/>
<dbReference type="AlphaFoldDB" id="L2GP13"/>
<dbReference type="VEuPathDB" id="MicrosporidiaDB:VICG_00328"/>
<protein>
    <submittedName>
        <fullName evidence="1">Uncharacterized protein</fullName>
    </submittedName>
</protein>
<accession>L2GP13</accession>
<dbReference type="Proteomes" id="UP000011082">
    <property type="component" value="Unassembled WGS sequence"/>
</dbReference>
<sequence length="235" mass="26181">MRVFSYKKKTLQLGDATVEFENDVFGNVNAQDLTESEKELTNPVDFDLPFIANESKSGHYFDLSSRNSRHNSILEDVDFEVQAEDNAAEHIDFLKNSNASVDPSSFDDTVLIHSDQQVGKESHCIEESLLSLERGLGQNVYDTSQANLNDNKVLEENTESNLVNVIDNVSGHNSLNFDTNTSENSLSSLDQKGSQSNLASAINNHAYGEVFWLILFMNLTQLIQQTTSAVRLIQA</sequence>
<dbReference type="HOGENOM" id="CLU_1180984_0_0_1"/>
<name>L2GP13_VITCO</name>
<organism evidence="1 2">
    <name type="scientific">Vittaforma corneae (strain ATCC 50505)</name>
    <name type="common">Microsporidian parasite</name>
    <name type="synonym">Nosema corneum</name>
    <dbReference type="NCBI Taxonomy" id="993615"/>
    <lineage>
        <taxon>Eukaryota</taxon>
        <taxon>Fungi</taxon>
        <taxon>Fungi incertae sedis</taxon>
        <taxon>Microsporidia</taxon>
        <taxon>Nosematidae</taxon>
        <taxon>Vittaforma</taxon>
    </lineage>
</organism>
<dbReference type="GeneID" id="19881046"/>
<dbReference type="EMBL" id="JH370131">
    <property type="protein sequence ID" value="ELA42576.1"/>
    <property type="molecule type" value="Genomic_DNA"/>
</dbReference>
<gene>
    <name evidence="1" type="ORF">VICG_00328</name>
</gene>
<evidence type="ECO:0000313" key="1">
    <source>
        <dbReference type="EMBL" id="ELA42576.1"/>
    </source>
</evidence>
<dbReference type="RefSeq" id="XP_007603781.1">
    <property type="nucleotide sequence ID" value="XM_007603719.1"/>
</dbReference>
<evidence type="ECO:0000313" key="2">
    <source>
        <dbReference type="Proteomes" id="UP000011082"/>
    </source>
</evidence>